<dbReference type="Pfam" id="PF07902">
    <property type="entry name" value="Gp58"/>
    <property type="match status" value="1"/>
</dbReference>
<evidence type="ECO:0000313" key="2">
    <source>
        <dbReference type="EMBL" id="SUB62145.1"/>
    </source>
</evidence>
<dbReference type="RefSeq" id="WP_019595648.1">
    <property type="nucleotide sequence ID" value="NZ_FOVA01000007.1"/>
</dbReference>
<feature type="domain" description="Gp58-like" evidence="1">
    <location>
        <begin position="324"/>
        <end position="423"/>
    </location>
</feature>
<sequence>MIQDNSPALGWLRITNAVVTYRNKLYFIPDDCTVKKYIYWDAERPDRFFYTNQILEETAEKFLVLINDDGQGTICHSKKDYFQIKFDSESNSTIEQKIHGLYNEFKDENGKITKEFSNILQQNHQITQTVGKIEETQGKLSEKTSQIHQMSETIRLSVENTKKEFKETEFSKKLVATYASVTSNYGMLGNILKGALADDKLNESEIQNINKVKKICDDSYELLSNLWDTLPDNSEIFGKSINEISNIVYTYKNEVYPIKRGLDGILQDILRKKTSTSVDYVNILMRCGGIVTKTNLQRKALLGMLSNANGGKTVDILGQLIIDSQASGFHFEQRINDIITKISDFKVSQDEISGRIENIQGNYSKISQTVDNITNEVFDKKNGNGSVIKQLKNQISQTVTKNGLKSFIEQNPDSIKIAFNKIDSSSAEFTEKGLEIKKGYVSTDMLIPPTNGSNAIIHLYDTRDNKYESKGGKPSIDATEAYNTGTGLAIRLKWNDGNYYKIGSNRAAITLNGSEQFTLEKIDYQYTAKIGDNRVHDRRSIFLKNEGGQYGSGYSLIVPDWDGNMYKIRFGVNNRKPKINIERLPHGMYWYTGEDEYTGGDKMFDDWLI</sequence>
<evidence type="ECO:0000259" key="1">
    <source>
        <dbReference type="Pfam" id="PF07902"/>
    </source>
</evidence>
<evidence type="ECO:0000313" key="3">
    <source>
        <dbReference type="Proteomes" id="UP000255101"/>
    </source>
</evidence>
<dbReference type="AlphaFoldDB" id="A0A379CK29"/>
<reference evidence="2 3" key="1">
    <citation type="submission" date="2018-06" db="EMBL/GenBank/DDBJ databases">
        <authorList>
            <consortium name="Pathogen Informatics"/>
            <person name="Doyle S."/>
        </authorList>
    </citation>
    <scope>NUCLEOTIDE SEQUENCE [LARGE SCALE GENOMIC DNA]</scope>
    <source>
        <strain evidence="2 3">NCTC11460</strain>
    </source>
</reference>
<dbReference type="InterPro" id="IPR012892">
    <property type="entry name" value="Gp58"/>
</dbReference>
<proteinExistence type="predicted"/>
<name>A0A379CK29_9FIRM</name>
<protein>
    <submittedName>
        <fullName evidence="2">Gp58-like protein</fullName>
    </submittedName>
</protein>
<accession>A0A379CK29</accession>
<organism evidence="2 3">
    <name type="scientific">Peptostreptococcus anaerobius</name>
    <dbReference type="NCBI Taxonomy" id="1261"/>
    <lineage>
        <taxon>Bacteria</taxon>
        <taxon>Bacillati</taxon>
        <taxon>Bacillota</taxon>
        <taxon>Clostridia</taxon>
        <taxon>Peptostreptococcales</taxon>
        <taxon>Peptostreptococcaceae</taxon>
        <taxon>Peptostreptococcus</taxon>
    </lineage>
</organism>
<dbReference type="Proteomes" id="UP000255101">
    <property type="component" value="Unassembled WGS sequence"/>
</dbReference>
<dbReference type="EMBL" id="UGTB01000004">
    <property type="protein sequence ID" value="SUB62145.1"/>
    <property type="molecule type" value="Genomic_DNA"/>
</dbReference>
<gene>
    <name evidence="2" type="ORF">NCTC11460_02153</name>
</gene>